<organism evidence="8 9">
    <name type="scientific">Nonomuraea monospora</name>
    <dbReference type="NCBI Taxonomy" id="568818"/>
    <lineage>
        <taxon>Bacteria</taxon>
        <taxon>Bacillati</taxon>
        <taxon>Actinomycetota</taxon>
        <taxon>Actinomycetes</taxon>
        <taxon>Streptosporangiales</taxon>
        <taxon>Streptosporangiaceae</taxon>
        <taxon>Nonomuraea</taxon>
    </lineage>
</organism>
<proteinExistence type="predicted"/>
<feature type="domain" description="Protein kinase" evidence="7">
    <location>
        <begin position="18"/>
        <end position="269"/>
    </location>
</feature>
<dbReference type="Proteomes" id="UP001499843">
    <property type="component" value="Unassembled WGS sequence"/>
</dbReference>
<feature type="compositionally biased region" description="Polar residues" evidence="5">
    <location>
        <begin position="526"/>
        <end position="536"/>
    </location>
</feature>
<dbReference type="PANTHER" id="PTHR43289:SF34">
    <property type="entry name" value="SERINE_THREONINE-PROTEIN KINASE YBDM-RELATED"/>
    <property type="match status" value="1"/>
</dbReference>
<dbReference type="CDD" id="cd14014">
    <property type="entry name" value="STKc_PknB_like"/>
    <property type="match status" value="1"/>
</dbReference>
<dbReference type="SUPFAM" id="SSF56112">
    <property type="entry name" value="Protein kinase-like (PK-like)"/>
    <property type="match status" value="1"/>
</dbReference>
<keyword evidence="1" id="KW-0808">Transferase</keyword>
<name>A0ABP5PQF8_9ACTN</name>
<feature type="compositionally biased region" description="Basic and acidic residues" evidence="5">
    <location>
        <begin position="329"/>
        <end position="344"/>
    </location>
</feature>
<dbReference type="InterPro" id="IPR008271">
    <property type="entry name" value="Ser/Thr_kinase_AS"/>
</dbReference>
<keyword evidence="2" id="KW-0547">Nucleotide-binding</keyword>
<gene>
    <name evidence="8" type="ORF">GCM10009850_093440</name>
</gene>
<keyword evidence="6" id="KW-0472">Membrane</keyword>
<keyword evidence="3" id="KW-0418">Kinase</keyword>
<dbReference type="InterPro" id="IPR011009">
    <property type="entry name" value="Kinase-like_dom_sf"/>
</dbReference>
<feature type="compositionally biased region" description="Pro residues" evidence="5">
    <location>
        <begin position="449"/>
        <end position="460"/>
    </location>
</feature>
<evidence type="ECO:0000256" key="3">
    <source>
        <dbReference type="ARBA" id="ARBA00022777"/>
    </source>
</evidence>
<keyword evidence="4" id="KW-0067">ATP-binding</keyword>
<dbReference type="PANTHER" id="PTHR43289">
    <property type="entry name" value="MITOGEN-ACTIVATED PROTEIN KINASE KINASE KINASE 20-RELATED"/>
    <property type="match status" value="1"/>
</dbReference>
<evidence type="ECO:0000259" key="7">
    <source>
        <dbReference type="PROSITE" id="PS50011"/>
    </source>
</evidence>
<keyword evidence="6" id="KW-0812">Transmembrane</keyword>
<evidence type="ECO:0000313" key="8">
    <source>
        <dbReference type="EMBL" id="GAA2213881.1"/>
    </source>
</evidence>
<dbReference type="PROSITE" id="PS00108">
    <property type="entry name" value="PROTEIN_KINASE_ST"/>
    <property type="match status" value="1"/>
</dbReference>
<reference evidence="9" key="1">
    <citation type="journal article" date="2019" name="Int. J. Syst. Evol. Microbiol.">
        <title>The Global Catalogue of Microorganisms (GCM) 10K type strain sequencing project: providing services to taxonomists for standard genome sequencing and annotation.</title>
        <authorList>
            <consortium name="The Broad Institute Genomics Platform"/>
            <consortium name="The Broad Institute Genome Sequencing Center for Infectious Disease"/>
            <person name="Wu L."/>
            <person name="Ma J."/>
        </authorList>
    </citation>
    <scope>NUCLEOTIDE SEQUENCE [LARGE SCALE GENOMIC DNA]</scope>
    <source>
        <strain evidence="9">JCM 16114</strain>
    </source>
</reference>
<accession>A0ABP5PQF8</accession>
<feature type="compositionally biased region" description="Low complexity" evidence="5">
    <location>
        <begin position="300"/>
        <end position="328"/>
    </location>
</feature>
<dbReference type="Gene3D" id="1.10.510.10">
    <property type="entry name" value="Transferase(Phosphotransferase) domain 1"/>
    <property type="match status" value="1"/>
</dbReference>
<sequence length="618" mass="63329">MPEPMSLLPDDPAEAGPYRLEGRLGAGGQGTVYTARGPGGALVAVKLLHSHLITDDEARNRFLREVQTAERVAPFCTAQLLGSGFVGARPYIVSEYVDGPSLQDSVRESGPRGAAALQRLAINTATALAAIHAAGVVHRDFKPGNVLLGPDGPVVIDFGIAKALDVSQSVVSSQPIGSPAYMAPEQIADEDVGPAADLFAWAATMYYAATGQRAFPGESIPATLNSVLRSEPDLSGVEGRLRGLLAECLDKEQAGRPTAAQVVERLRALSWHSAPTDGHAQHSPTPRAVAAERPGEHAPARQAHAGQAHAGHAAAEQAHAGHAPAGQTHAEHAHAEHAHAEHAHAGQAHAGQATAEHARAGQAHAGHAAAEQAHAGRTTAEQAHAGGVPGGYDASGHLSTAPRARAVSPVRRRVPAVVAAGAALVLAAGVGISVYALTPATAQRQAALQPPPSTSPPPSEPASSTPSPAPTAYELLVTKKPDKTAGPAPASPAKTPRRSATPARDSDAMPGSSPTTSAKKPRKTPEPTSKPSATSRPPSPKPSLQPSTGTITWNDVGEYCKAHGQTLMYGAGWSGMKCSDGAEVSVTAVCAWKYPAYGQAVGVPPENPFMPSATCNLS</sequence>
<feature type="region of interest" description="Disordered" evidence="5">
    <location>
        <begin position="445"/>
        <end position="550"/>
    </location>
</feature>
<keyword evidence="6" id="KW-1133">Transmembrane helix</keyword>
<evidence type="ECO:0000256" key="2">
    <source>
        <dbReference type="ARBA" id="ARBA00022741"/>
    </source>
</evidence>
<evidence type="ECO:0000256" key="6">
    <source>
        <dbReference type="SAM" id="Phobius"/>
    </source>
</evidence>
<evidence type="ECO:0000256" key="1">
    <source>
        <dbReference type="ARBA" id="ARBA00022679"/>
    </source>
</evidence>
<dbReference type="InterPro" id="IPR000719">
    <property type="entry name" value="Prot_kinase_dom"/>
</dbReference>
<keyword evidence="9" id="KW-1185">Reference proteome</keyword>
<evidence type="ECO:0000313" key="9">
    <source>
        <dbReference type="Proteomes" id="UP001499843"/>
    </source>
</evidence>
<feature type="compositionally biased region" description="Low complexity" evidence="5">
    <location>
        <begin position="345"/>
        <end position="380"/>
    </location>
</feature>
<dbReference type="PROSITE" id="PS50011">
    <property type="entry name" value="PROTEIN_KINASE_DOM"/>
    <property type="match status" value="1"/>
</dbReference>
<dbReference type="EMBL" id="BAAAQX010000036">
    <property type="protein sequence ID" value="GAA2213881.1"/>
    <property type="molecule type" value="Genomic_DNA"/>
</dbReference>
<feature type="compositionally biased region" description="Low complexity" evidence="5">
    <location>
        <begin position="461"/>
        <end position="472"/>
    </location>
</feature>
<feature type="transmembrane region" description="Helical" evidence="6">
    <location>
        <begin position="416"/>
        <end position="437"/>
    </location>
</feature>
<evidence type="ECO:0000256" key="4">
    <source>
        <dbReference type="ARBA" id="ARBA00022840"/>
    </source>
</evidence>
<feature type="region of interest" description="Disordered" evidence="5">
    <location>
        <begin position="273"/>
        <end position="409"/>
    </location>
</feature>
<dbReference type="RefSeq" id="WP_344490343.1">
    <property type="nucleotide sequence ID" value="NZ_BAAAQX010000036.1"/>
</dbReference>
<protein>
    <recommendedName>
        <fullName evidence="7">Protein kinase domain-containing protein</fullName>
    </recommendedName>
</protein>
<evidence type="ECO:0000256" key="5">
    <source>
        <dbReference type="SAM" id="MobiDB-lite"/>
    </source>
</evidence>
<dbReference type="Pfam" id="PF00069">
    <property type="entry name" value="Pkinase"/>
    <property type="match status" value="1"/>
</dbReference>
<dbReference type="Gene3D" id="3.30.200.20">
    <property type="entry name" value="Phosphorylase Kinase, domain 1"/>
    <property type="match status" value="1"/>
</dbReference>
<comment type="caution">
    <text evidence="8">The sequence shown here is derived from an EMBL/GenBank/DDBJ whole genome shotgun (WGS) entry which is preliminary data.</text>
</comment>